<dbReference type="RefSeq" id="WP_283370721.1">
    <property type="nucleotide sequence ID" value="NZ_JASHID010000011.1"/>
</dbReference>
<dbReference type="PROSITE" id="PS51257">
    <property type="entry name" value="PROKAR_LIPOPROTEIN"/>
    <property type="match status" value="1"/>
</dbReference>
<sequence length="132" mass="15295">MKHTLIVIFSLLGLISCKKHPVEFIAGGNDVADIRLTLKVNNTFDLAFRSMLDSEDTVSIENKKYIFTGTWKTNNHFYELEFKKDSNDIPNVMALFNPIDNPGILERINHKSVKFKEETEHLVIWGVERDRQ</sequence>
<reference evidence="1 2" key="1">
    <citation type="submission" date="2023-05" db="EMBL/GenBank/DDBJ databases">
        <title>Novel species of genus Flectobacillus isolated from stream in China.</title>
        <authorList>
            <person name="Lu H."/>
        </authorList>
    </citation>
    <scope>NUCLEOTIDE SEQUENCE [LARGE SCALE GENOMIC DNA]</scope>
    <source>
        <strain evidence="1 2">DC10W</strain>
    </source>
</reference>
<protein>
    <recommendedName>
        <fullName evidence="3">Lipoprotein</fullName>
    </recommendedName>
</protein>
<keyword evidence="2" id="KW-1185">Reference proteome</keyword>
<proteinExistence type="predicted"/>
<evidence type="ECO:0000313" key="1">
    <source>
        <dbReference type="EMBL" id="MDI9865771.1"/>
    </source>
</evidence>
<name>A0ABT6YQC4_9BACT</name>
<evidence type="ECO:0008006" key="3">
    <source>
        <dbReference type="Google" id="ProtNLM"/>
    </source>
</evidence>
<comment type="caution">
    <text evidence="1">The sequence shown here is derived from an EMBL/GenBank/DDBJ whole genome shotgun (WGS) entry which is preliminary data.</text>
</comment>
<dbReference type="EMBL" id="JASHID010000011">
    <property type="protein sequence ID" value="MDI9865771.1"/>
    <property type="molecule type" value="Genomic_DNA"/>
</dbReference>
<organism evidence="1 2">
    <name type="scientific">Flectobacillus longus</name>
    <dbReference type="NCBI Taxonomy" id="2984207"/>
    <lineage>
        <taxon>Bacteria</taxon>
        <taxon>Pseudomonadati</taxon>
        <taxon>Bacteroidota</taxon>
        <taxon>Cytophagia</taxon>
        <taxon>Cytophagales</taxon>
        <taxon>Flectobacillaceae</taxon>
        <taxon>Flectobacillus</taxon>
    </lineage>
</organism>
<evidence type="ECO:0000313" key="2">
    <source>
        <dbReference type="Proteomes" id="UP001236569"/>
    </source>
</evidence>
<dbReference type="Proteomes" id="UP001236569">
    <property type="component" value="Unassembled WGS sequence"/>
</dbReference>
<accession>A0ABT6YQC4</accession>
<gene>
    <name evidence="1" type="ORF">QM480_15610</name>
</gene>